<evidence type="ECO:0000313" key="9">
    <source>
        <dbReference type="Proteomes" id="UP000178444"/>
    </source>
</evidence>
<evidence type="ECO:0000256" key="6">
    <source>
        <dbReference type="RuleBase" id="RU003915"/>
    </source>
</evidence>
<name>A0A1F8GTB1_9BACT</name>
<dbReference type="InterPro" id="IPR046357">
    <property type="entry name" value="PPIase_dom_sf"/>
</dbReference>
<evidence type="ECO:0000256" key="5">
    <source>
        <dbReference type="PROSITE-ProRule" id="PRU00277"/>
    </source>
</evidence>
<protein>
    <recommendedName>
        <fullName evidence="6">Peptidyl-prolyl cis-trans isomerase</fullName>
        <ecNumber evidence="6">5.2.1.8</ecNumber>
    </recommendedName>
</protein>
<dbReference type="EMBL" id="MGKO01000006">
    <property type="protein sequence ID" value="OGN27878.1"/>
    <property type="molecule type" value="Genomic_DNA"/>
</dbReference>
<organism evidence="8 9">
    <name type="scientific">Candidatus Yanofskybacteria bacterium RIFCSPLOWO2_01_FULL_49_17</name>
    <dbReference type="NCBI Taxonomy" id="1802700"/>
    <lineage>
        <taxon>Bacteria</taxon>
        <taxon>Candidatus Yanofskyibacteriota</taxon>
    </lineage>
</organism>
<evidence type="ECO:0000313" key="8">
    <source>
        <dbReference type="EMBL" id="OGN27878.1"/>
    </source>
</evidence>
<dbReference type="InterPro" id="IPR001179">
    <property type="entry name" value="PPIase_FKBP_dom"/>
</dbReference>
<dbReference type="SUPFAM" id="SSF54534">
    <property type="entry name" value="FKBP-like"/>
    <property type="match status" value="1"/>
</dbReference>
<feature type="domain" description="PPIase FKBP-type" evidence="7">
    <location>
        <begin position="17"/>
        <end position="105"/>
    </location>
</feature>
<accession>A0A1F8GTB1</accession>
<comment type="catalytic activity">
    <reaction evidence="1 5 6">
        <text>[protein]-peptidylproline (omega=180) = [protein]-peptidylproline (omega=0)</text>
        <dbReference type="Rhea" id="RHEA:16237"/>
        <dbReference type="Rhea" id="RHEA-COMP:10747"/>
        <dbReference type="Rhea" id="RHEA-COMP:10748"/>
        <dbReference type="ChEBI" id="CHEBI:83833"/>
        <dbReference type="ChEBI" id="CHEBI:83834"/>
        <dbReference type="EC" id="5.2.1.8"/>
    </reaction>
</comment>
<keyword evidence="3 5" id="KW-0697">Rotamase</keyword>
<comment type="similarity">
    <text evidence="2 6">Belongs to the FKBP-type PPIase family.</text>
</comment>
<proteinExistence type="inferred from homology"/>
<dbReference type="AlphaFoldDB" id="A0A1F8GTB1"/>
<dbReference type="GO" id="GO:0003755">
    <property type="term" value="F:peptidyl-prolyl cis-trans isomerase activity"/>
    <property type="evidence" value="ECO:0007669"/>
    <property type="project" value="UniProtKB-UniRule"/>
</dbReference>
<comment type="caution">
    <text evidence="8">The sequence shown here is derived from an EMBL/GenBank/DDBJ whole genome shotgun (WGS) entry which is preliminary data.</text>
</comment>
<evidence type="ECO:0000256" key="4">
    <source>
        <dbReference type="ARBA" id="ARBA00023235"/>
    </source>
</evidence>
<sequence>MKIEDQVVGTGPAAKSGNTVSVHYTGWLENGTKFDSSYDHGQPFSFLLGASQVIKGWDEGVAGMQVGGKRRLTIPASIAYGSQGIGGVIPPDATLIFEVELLAIQ</sequence>
<gene>
    <name evidence="8" type="ORF">A2941_00700</name>
</gene>
<dbReference type="Gene3D" id="3.10.50.40">
    <property type="match status" value="1"/>
</dbReference>
<dbReference type="FunFam" id="3.10.50.40:FF:000006">
    <property type="entry name" value="Peptidyl-prolyl cis-trans isomerase"/>
    <property type="match status" value="1"/>
</dbReference>
<evidence type="ECO:0000259" key="7">
    <source>
        <dbReference type="PROSITE" id="PS50059"/>
    </source>
</evidence>
<evidence type="ECO:0000256" key="2">
    <source>
        <dbReference type="ARBA" id="ARBA00006577"/>
    </source>
</evidence>
<dbReference type="Pfam" id="PF00254">
    <property type="entry name" value="FKBP_C"/>
    <property type="match status" value="1"/>
</dbReference>
<dbReference type="EC" id="5.2.1.8" evidence="6"/>
<reference evidence="8 9" key="1">
    <citation type="journal article" date="2016" name="Nat. Commun.">
        <title>Thousands of microbial genomes shed light on interconnected biogeochemical processes in an aquifer system.</title>
        <authorList>
            <person name="Anantharaman K."/>
            <person name="Brown C.T."/>
            <person name="Hug L.A."/>
            <person name="Sharon I."/>
            <person name="Castelle C.J."/>
            <person name="Probst A.J."/>
            <person name="Thomas B.C."/>
            <person name="Singh A."/>
            <person name="Wilkins M.J."/>
            <person name="Karaoz U."/>
            <person name="Brodie E.L."/>
            <person name="Williams K.H."/>
            <person name="Hubbard S.S."/>
            <person name="Banfield J.F."/>
        </authorList>
    </citation>
    <scope>NUCLEOTIDE SEQUENCE [LARGE SCALE GENOMIC DNA]</scope>
</reference>
<evidence type="ECO:0000256" key="3">
    <source>
        <dbReference type="ARBA" id="ARBA00023110"/>
    </source>
</evidence>
<dbReference type="PANTHER" id="PTHR43811:SF19">
    <property type="entry name" value="39 KDA FK506-BINDING NUCLEAR PROTEIN"/>
    <property type="match status" value="1"/>
</dbReference>
<dbReference type="PANTHER" id="PTHR43811">
    <property type="entry name" value="FKBP-TYPE PEPTIDYL-PROLYL CIS-TRANS ISOMERASE FKPA"/>
    <property type="match status" value="1"/>
</dbReference>
<dbReference type="Proteomes" id="UP000178444">
    <property type="component" value="Unassembled WGS sequence"/>
</dbReference>
<dbReference type="PROSITE" id="PS50059">
    <property type="entry name" value="FKBP_PPIASE"/>
    <property type="match status" value="1"/>
</dbReference>
<keyword evidence="4 5" id="KW-0413">Isomerase</keyword>
<evidence type="ECO:0000256" key="1">
    <source>
        <dbReference type="ARBA" id="ARBA00000971"/>
    </source>
</evidence>